<evidence type="ECO:0000313" key="1">
    <source>
        <dbReference type="EMBL" id="CCZ87258.1"/>
    </source>
</evidence>
<organism evidence="1 2">
    <name type="scientific">Phocaeicola plebeius CAG:211</name>
    <dbReference type="NCBI Taxonomy" id="1263052"/>
    <lineage>
        <taxon>Bacteria</taxon>
        <taxon>Pseudomonadati</taxon>
        <taxon>Bacteroidota</taxon>
        <taxon>Bacteroidia</taxon>
        <taxon>Bacteroidales</taxon>
        <taxon>Bacteroidaceae</taxon>
        <taxon>Phocaeicola</taxon>
    </lineage>
</organism>
<evidence type="ECO:0008006" key="3">
    <source>
        <dbReference type="Google" id="ProtNLM"/>
    </source>
</evidence>
<dbReference type="CDD" id="cd13120">
    <property type="entry name" value="BF2867_like_N"/>
    <property type="match status" value="1"/>
</dbReference>
<dbReference type="RefSeq" id="WP_022054232.1">
    <property type="nucleotide sequence ID" value="NZ_HF998176.1"/>
</dbReference>
<comment type="caution">
    <text evidence="1">The sequence shown here is derived from an EMBL/GenBank/DDBJ whole genome shotgun (WGS) entry which is preliminary data.</text>
</comment>
<dbReference type="Gene3D" id="2.60.40.2620">
    <property type="entry name" value="Fimbrillin-like"/>
    <property type="match status" value="1"/>
</dbReference>
<gene>
    <name evidence="1" type="ORF">BN536_02036</name>
</gene>
<name>R5V9I8_9BACT</name>
<evidence type="ECO:0000313" key="2">
    <source>
        <dbReference type="Proteomes" id="UP000018372"/>
    </source>
</evidence>
<dbReference type="InterPro" id="IPR025049">
    <property type="entry name" value="Mfa-like_1"/>
</dbReference>
<dbReference type="InterPro" id="IPR042278">
    <property type="entry name" value="Mfa-like_1_N"/>
</dbReference>
<accession>R5V9I8</accession>
<dbReference type="NCBIfam" id="NF038128">
    <property type="entry name" value="choice_anch_J"/>
    <property type="match status" value="1"/>
</dbReference>
<protein>
    <recommendedName>
        <fullName evidence="3">DUF5689 domain-containing protein</fullName>
    </recommendedName>
</protein>
<dbReference type="EMBL" id="CBAT010000132">
    <property type="protein sequence ID" value="CCZ87258.1"/>
    <property type="molecule type" value="Genomic_DNA"/>
</dbReference>
<sequence length="654" mass="69757">MKISNLLYMGALSTLALVSCTNNDDNSEWYGSEGIVFTSAIQSRVSGNTWNANDEVGIYMMNAGSGIEAATAQNKKYIAQTNGTLTAAPGNGIYLPESGSVDFIAYYPYTTSVSGNKIAVNVSDQSKPAAIDLIYSNGTKGIEATSATTVSLAFTHQLTKITLNVTKDATVETLSGLGVTMKGISTEGEFNLADGTLAATAGTNNKDVAMYMDVQGTTATATAIIIPTASASEQTAINLTFNLSGQSFTYTIDNTSIFEKGTNVSFNANLSINNGKPVVTVGNATITAWTEKAGGDIDVNFDGEPQPQPGEEAVVLNETFATGQGAFTINDKQIPEGGSYVWKHDAGTATGGTPYYYMKASAYISSAKASESWLISPEVDLSTATTATLTFMHIINHAGDMQTQQTLWVTETSAENWQQVTIPNYPAGNNWTEVSSGNIDLSTYAGKKIKFAFKYVSTTEAAATWEIYDVKVVANGEGGGTVAPDPEPGTTETIFLETCGQTNVGDTKYKINEYTGWDNNGVLTFSDEFAGQYQNADVRATSTLDNNVWFPASTSTTEKLSGLKISGFNVANYTNLSLEYGIATNKTPANQNIIKVRTDKGDVAIESKEFTATNKYETVNVSLPDNITYIEFVSDANNTMGFRVDNIKLTGTKK</sequence>
<dbReference type="Pfam" id="PF13149">
    <property type="entry name" value="Mfa_like_1"/>
    <property type="match status" value="1"/>
</dbReference>
<dbReference type="Gene3D" id="2.60.40.2630">
    <property type="match status" value="1"/>
</dbReference>
<dbReference type="PROSITE" id="PS51257">
    <property type="entry name" value="PROKAR_LIPOPROTEIN"/>
    <property type="match status" value="1"/>
</dbReference>
<proteinExistence type="predicted"/>
<dbReference type="Proteomes" id="UP000018372">
    <property type="component" value="Unassembled WGS sequence"/>
</dbReference>
<reference evidence="1" key="1">
    <citation type="submission" date="2012-11" db="EMBL/GenBank/DDBJ databases">
        <title>Dependencies among metagenomic species, viruses, plasmids and units of genetic variation.</title>
        <authorList>
            <person name="Nielsen H.B."/>
            <person name="Almeida M."/>
            <person name="Juncker A.S."/>
            <person name="Rasmussen S."/>
            <person name="Li J."/>
            <person name="Sunagawa S."/>
            <person name="Plichta D."/>
            <person name="Gautier L."/>
            <person name="Le Chatelier E."/>
            <person name="Peletier E."/>
            <person name="Bonde I."/>
            <person name="Nielsen T."/>
            <person name="Manichanh C."/>
            <person name="Arumugam M."/>
            <person name="Batto J."/>
            <person name="Santos M.B.Q.D."/>
            <person name="Blom N."/>
            <person name="Borruel N."/>
            <person name="Burgdorf K.S."/>
            <person name="Boumezbeur F."/>
            <person name="Casellas F."/>
            <person name="Dore J."/>
            <person name="Guarner F."/>
            <person name="Hansen T."/>
            <person name="Hildebrand F."/>
            <person name="Kaas R.S."/>
            <person name="Kennedy S."/>
            <person name="Kristiansen K."/>
            <person name="Kultima J.R."/>
            <person name="Leonard P."/>
            <person name="Levenez F."/>
            <person name="Lund O."/>
            <person name="Moumen B."/>
            <person name="Le Paslier D."/>
            <person name="Pons N."/>
            <person name="Pedersen O."/>
            <person name="Prifti E."/>
            <person name="Qin J."/>
            <person name="Raes J."/>
            <person name="Tap J."/>
            <person name="Tims S."/>
            <person name="Ussery D.W."/>
            <person name="Yamada T."/>
            <person name="MetaHit consortium"/>
            <person name="Renault P."/>
            <person name="Sicheritz-Ponten T."/>
            <person name="Bork P."/>
            <person name="Wang J."/>
            <person name="Brunak S."/>
            <person name="Ehrlich S.D."/>
        </authorList>
    </citation>
    <scope>NUCLEOTIDE SEQUENCE [LARGE SCALE GENOMIC DNA]</scope>
</reference>
<dbReference type="Gene3D" id="2.60.120.200">
    <property type="match status" value="1"/>
</dbReference>
<dbReference type="AlphaFoldDB" id="R5V9I8"/>